<comment type="caution">
    <text evidence="1">The sequence shown here is derived from an EMBL/GenBank/DDBJ whole genome shotgun (WGS) entry which is preliminary data.</text>
</comment>
<dbReference type="RefSeq" id="WP_135178716.1">
    <property type="nucleotide sequence ID" value="NZ_SPQT01000034.1"/>
</dbReference>
<dbReference type="Proteomes" id="UP000297966">
    <property type="component" value="Unassembled WGS sequence"/>
</dbReference>
<reference evidence="1 2" key="1">
    <citation type="submission" date="2019-03" db="EMBL/GenBank/DDBJ databases">
        <title>Bradyrhizobium diversity isolated from nodules of Chamaecrista fasciculata.</title>
        <authorList>
            <person name="Klepa M.S."/>
            <person name="Urquiaga M.O."/>
            <person name="Hungria M."/>
            <person name="Delamuta J.R."/>
        </authorList>
    </citation>
    <scope>NUCLEOTIDE SEQUENCE [LARGE SCALE GENOMIC DNA]</scope>
    <source>
        <strain evidence="1 2">CNPSo 3448</strain>
    </source>
</reference>
<dbReference type="AlphaFoldDB" id="A0A4Y9L8Z0"/>
<organism evidence="1 2">
    <name type="scientific">Bradyrhizobium niftali</name>
    <dbReference type="NCBI Taxonomy" id="2560055"/>
    <lineage>
        <taxon>Bacteria</taxon>
        <taxon>Pseudomonadati</taxon>
        <taxon>Pseudomonadota</taxon>
        <taxon>Alphaproteobacteria</taxon>
        <taxon>Hyphomicrobiales</taxon>
        <taxon>Nitrobacteraceae</taxon>
        <taxon>Bradyrhizobium</taxon>
    </lineage>
</organism>
<evidence type="ECO:0000313" key="2">
    <source>
        <dbReference type="Proteomes" id="UP000297966"/>
    </source>
</evidence>
<protein>
    <submittedName>
        <fullName evidence="1">Uncharacterized protein</fullName>
    </submittedName>
</protein>
<keyword evidence="2" id="KW-1185">Reference proteome</keyword>
<proteinExistence type="predicted"/>
<sequence length="98" mass="10872">MTEHVWIIDGMLSGTGVRDGIAGGYLDPSELGISGELGDRLSRWVAEYENAHYYQFNDAAKNDDLDKEGVAIARQVQQEVPGITVQYFSNARLRKLAI</sequence>
<dbReference type="OrthoDB" id="7063672at2"/>
<dbReference type="EMBL" id="SPQT01000034">
    <property type="protein sequence ID" value="TFV39825.1"/>
    <property type="molecule type" value="Genomic_DNA"/>
</dbReference>
<accession>A0A4Y9L8Z0</accession>
<name>A0A4Y9L8Z0_9BRAD</name>
<gene>
    <name evidence="1" type="ORF">E4K65_39630</name>
</gene>
<evidence type="ECO:0000313" key="1">
    <source>
        <dbReference type="EMBL" id="TFV39825.1"/>
    </source>
</evidence>